<name>R4T6U9_9CAUD</name>
<reference evidence="1 2" key="1">
    <citation type="submission" date="2012-12" db="EMBL/GenBank/DDBJ databases">
        <authorList>
            <person name="Sencilo A."/>
            <person name="Jacobs-Sera D."/>
            <person name="Russell D.A."/>
            <person name="Ko C."/>
            <person name="Atanasova N."/>
            <person name="Osterlund E."/>
            <person name="Oksanen H.M."/>
            <person name="Bamford D.H."/>
            <person name="Hatfull G.F."/>
            <person name="Roine E."/>
            <person name="Hendrix R.W."/>
        </authorList>
    </citation>
    <scope>NUCLEOTIDE SEQUENCE [LARGE SCALE GENOMIC DNA]</scope>
</reference>
<dbReference type="GeneID" id="16194014"/>
<accession>R4T6U9</accession>
<gene>
    <name evidence="1" type="primary">111</name>
    <name evidence="1" type="ORF">HGTV1_111</name>
</gene>
<protein>
    <submittedName>
        <fullName evidence="1">Uncharacterized protein</fullName>
    </submittedName>
</protein>
<keyword evidence="2" id="KW-1185">Reference proteome</keyword>
<dbReference type="EMBL" id="KC292026">
    <property type="protein sequence ID" value="AGM11409.1"/>
    <property type="molecule type" value="Genomic_DNA"/>
</dbReference>
<dbReference type="Proteomes" id="UP000202786">
    <property type="component" value="Segment"/>
</dbReference>
<evidence type="ECO:0000313" key="1">
    <source>
        <dbReference type="EMBL" id="AGM11409.1"/>
    </source>
</evidence>
<organism evidence="1 2">
    <name type="scientific">Halogranum tailed virus 1</name>
    <dbReference type="NCBI Taxonomy" id="1273749"/>
    <lineage>
        <taxon>Viruses</taxon>
        <taxon>Duplodnaviria</taxon>
        <taxon>Heunggongvirae</taxon>
        <taxon>Uroviricota</taxon>
        <taxon>Caudoviricetes</taxon>
        <taxon>Thumleimavirales</taxon>
        <taxon>Halomagnusviridae</taxon>
        <taxon>Hagravirus</taxon>
        <taxon>Hagravirus capitaneum</taxon>
        <taxon>Hagravirus HGTV1</taxon>
    </lineage>
</organism>
<evidence type="ECO:0000313" key="2">
    <source>
        <dbReference type="Proteomes" id="UP000202786"/>
    </source>
</evidence>
<sequence length="45" mass="5258">MPDEEYSAHRCDECGADLCQQSGEWFCPDCQETFQLVPDREEFIV</sequence>
<dbReference type="KEGG" id="vg:16194014"/>
<proteinExistence type="predicted"/>
<dbReference type="RefSeq" id="YP_008059287.1">
    <property type="nucleotide sequence ID" value="NC_021328.1"/>
</dbReference>